<name>A0ABP6PAY4_9ACTN</name>
<gene>
    <name evidence="1" type="ORF">GCM10010531_28480</name>
</gene>
<evidence type="ECO:0000313" key="2">
    <source>
        <dbReference type="Proteomes" id="UP001499924"/>
    </source>
</evidence>
<proteinExistence type="predicted"/>
<evidence type="ECO:0008006" key="3">
    <source>
        <dbReference type="Google" id="ProtNLM"/>
    </source>
</evidence>
<organism evidence="1 2">
    <name type="scientific">Blastococcus jejuensis</name>
    <dbReference type="NCBI Taxonomy" id="351224"/>
    <lineage>
        <taxon>Bacteria</taxon>
        <taxon>Bacillati</taxon>
        <taxon>Actinomycetota</taxon>
        <taxon>Actinomycetes</taxon>
        <taxon>Geodermatophilales</taxon>
        <taxon>Geodermatophilaceae</taxon>
        <taxon>Blastococcus</taxon>
    </lineage>
</organism>
<dbReference type="Proteomes" id="UP001499924">
    <property type="component" value="Unassembled WGS sequence"/>
</dbReference>
<protein>
    <recommendedName>
        <fullName evidence="3">HEAT repeat-containing protein</fullName>
    </recommendedName>
</protein>
<keyword evidence="2" id="KW-1185">Reference proteome</keyword>
<sequence>MAYDGRGGTIERVTAAGEPGVGVTLSRLAEIESGLRSSRTATFEAAVRAAVELGGEGDRLLAGLVGLRGWRAVYVVAALGDVDGVHGGAVLRRTIASRGRGTSDLRCAALLALCKRAKAGSSEVLSEAVGDADAAVRDYAVMGLAAVGDGRAWDAVLARLTTTLGRTRKTEAGDDLSPVVLAVVYLLRHVGEDDGRAQAVVSLLRRRWSRLTDRERRWFGEHWPAVAPGRAGAGEPELPNPASLQR</sequence>
<dbReference type="InterPro" id="IPR016024">
    <property type="entry name" value="ARM-type_fold"/>
</dbReference>
<evidence type="ECO:0000313" key="1">
    <source>
        <dbReference type="EMBL" id="GAA3173241.1"/>
    </source>
</evidence>
<dbReference type="EMBL" id="BAAAVV010000006">
    <property type="protein sequence ID" value="GAA3173241.1"/>
    <property type="molecule type" value="Genomic_DNA"/>
</dbReference>
<dbReference type="InterPro" id="IPR011989">
    <property type="entry name" value="ARM-like"/>
</dbReference>
<dbReference type="SUPFAM" id="SSF48371">
    <property type="entry name" value="ARM repeat"/>
    <property type="match status" value="1"/>
</dbReference>
<comment type="caution">
    <text evidence="1">The sequence shown here is derived from an EMBL/GenBank/DDBJ whole genome shotgun (WGS) entry which is preliminary data.</text>
</comment>
<accession>A0ABP6PAY4</accession>
<reference evidence="2" key="1">
    <citation type="journal article" date="2019" name="Int. J. Syst. Evol. Microbiol.">
        <title>The Global Catalogue of Microorganisms (GCM) 10K type strain sequencing project: providing services to taxonomists for standard genome sequencing and annotation.</title>
        <authorList>
            <consortium name="The Broad Institute Genomics Platform"/>
            <consortium name="The Broad Institute Genome Sequencing Center for Infectious Disease"/>
            <person name="Wu L."/>
            <person name="Ma J."/>
        </authorList>
    </citation>
    <scope>NUCLEOTIDE SEQUENCE [LARGE SCALE GENOMIC DNA]</scope>
    <source>
        <strain evidence="2">JCM 15614</strain>
    </source>
</reference>
<dbReference type="RefSeq" id="WP_344689596.1">
    <property type="nucleotide sequence ID" value="NZ_BAAAVV010000006.1"/>
</dbReference>
<dbReference type="Gene3D" id="1.25.10.10">
    <property type="entry name" value="Leucine-rich Repeat Variant"/>
    <property type="match status" value="1"/>
</dbReference>